<evidence type="ECO:0000313" key="2">
    <source>
        <dbReference type="EMBL" id="BCS83432.1"/>
    </source>
</evidence>
<proteinExistence type="predicted"/>
<feature type="domain" description="Glycosyl transferase family 25" evidence="1">
    <location>
        <begin position="23"/>
        <end position="179"/>
    </location>
</feature>
<dbReference type="EMBL" id="AP024483">
    <property type="protein sequence ID" value="BCS83432.1"/>
    <property type="molecule type" value="Genomic_DNA"/>
</dbReference>
<evidence type="ECO:0000313" key="3">
    <source>
        <dbReference type="Proteomes" id="UP001321479"/>
    </source>
</evidence>
<dbReference type="Proteomes" id="UP001321479">
    <property type="component" value="Segment"/>
</dbReference>
<dbReference type="InterPro" id="IPR002654">
    <property type="entry name" value="Glyco_trans_25"/>
</dbReference>
<name>A0ABM7NTD1_9VIRU</name>
<evidence type="ECO:0000259" key="1">
    <source>
        <dbReference type="Pfam" id="PF01755"/>
    </source>
</evidence>
<dbReference type="Pfam" id="PF01755">
    <property type="entry name" value="Glyco_transf_25"/>
    <property type="match status" value="1"/>
</dbReference>
<reference evidence="2 3" key="1">
    <citation type="submission" date="2021-02" db="EMBL/GenBank/DDBJ databases">
        <title>Cotonvirus japonicus, which uses Golgi apparatus of host cells for its virion factory, phylogenetically links tailed tupanvirus and icosahedral mimivirus.</title>
        <authorList>
            <person name="Takahashi H."/>
            <person name="Fukaya S."/>
            <person name="Song C."/>
            <person name="Murata K."/>
            <person name="Takemura M."/>
        </authorList>
    </citation>
    <scope>NUCLEOTIDE SEQUENCE [LARGE SCALE GENOMIC DNA]</scope>
</reference>
<organism evidence="2 3">
    <name type="scientific">Cotonvirus japonicus</name>
    <dbReference type="NCBI Taxonomy" id="2811091"/>
    <lineage>
        <taxon>Viruses</taxon>
        <taxon>Varidnaviria</taxon>
        <taxon>Bamfordvirae</taxon>
        <taxon>Nucleocytoviricota</taxon>
        <taxon>Megaviricetes</taxon>
        <taxon>Imitervirales</taxon>
        <taxon>Mimiviridae</taxon>
        <taxon>Megamimivirinae</taxon>
        <taxon>Cotonvirus</taxon>
        <taxon>Cotonvirus japonicum</taxon>
    </lineage>
</organism>
<sequence>MLVKIHYHIIEHHNIIMKLDNFPKILWINLNQSVDRRKYMNNLIGNYFSNIRIPAVNGFDENVINETCIQNSKLSPQENACTCSHITAIRYFLENTQESRVVVFEDDVSFDFLKMIPFDWSEFESNLPLNYSVIQLAVSCDRGGITDIKLVPINIESKSYCSTAYLISRRGAQEIIDKYLFVNGKLDLSSQTYATADSMIANTNACYSIPIFTYQTTNSLIHPYHLPLHVKSKVQQFKLWKNCFDNLKTFNKQKFLENIKSCCVIQV</sequence>
<protein>
    <submittedName>
        <fullName evidence="2">Glycosyltransferase</fullName>
    </submittedName>
</protein>
<dbReference type="RefSeq" id="YP_010842040.1">
    <property type="nucleotide sequence ID" value="NC_079139.1"/>
</dbReference>
<accession>A0ABM7NTD1</accession>
<keyword evidence="3" id="KW-1185">Reference proteome</keyword>
<dbReference type="GeneID" id="80558637"/>